<name>A0ABZ0TQE0_9SPHI</name>
<evidence type="ECO:0000313" key="2">
    <source>
        <dbReference type="Proteomes" id="UP001324380"/>
    </source>
</evidence>
<dbReference type="Proteomes" id="UP001324380">
    <property type="component" value="Chromosome"/>
</dbReference>
<protein>
    <recommendedName>
        <fullName evidence="3">Lipocalin-like domain-containing protein</fullName>
    </recommendedName>
</protein>
<reference evidence="1 2" key="1">
    <citation type="submission" date="2023-11" db="EMBL/GenBank/DDBJ databases">
        <title>Analysis of the Genomes of Mucilaginibacter gossypii cycad 4 and M. sabulilitoris SNA2: microbes with the potential for plant growth promotion.</title>
        <authorList>
            <person name="Hirsch A.M."/>
            <person name="Humm E."/>
            <person name="Rubbi M."/>
            <person name="Del Vecchio G."/>
            <person name="Ha S.M."/>
            <person name="Pellegrini M."/>
            <person name="Gunsalus R.P."/>
        </authorList>
    </citation>
    <scope>NUCLEOTIDE SEQUENCE [LARGE SCALE GENOMIC DNA]</scope>
    <source>
        <strain evidence="1 2">SNA2</strain>
    </source>
</reference>
<dbReference type="EMBL" id="CP139558">
    <property type="protein sequence ID" value="WPU95338.1"/>
    <property type="molecule type" value="Genomic_DNA"/>
</dbReference>
<dbReference type="RefSeq" id="WP_321564450.1">
    <property type="nucleotide sequence ID" value="NZ_CP139558.1"/>
</dbReference>
<accession>A0ABZ0TQE0</accession>
<proteinExistence type="predicted"/>
<dbReference type="PROSITE" id="PS51257">
    <property type="entry name" value="PROKAR_LIPOPROTEIN"/>
    <property type="match status" value="1"/>
</dbReference>
<sequence>MMKYFVLLITVCALCSVSSCNKEKLPHSDSIVGEWRWVKSVGGIGGFTLTPKTEGFTQKWVFNADSTFKSFKNDSLTIQGKFSIVRNYKYSESETVDVLKWGNSIDDSFVIRNDTLFTNNIFISDGFGSTYVRIK</sequence>
<evidence type="ECO:0008006" key="3">
    <source>
        <dbReference type="Google" id="ProtNLM"/>
    </source>
</evidence>
<keyword evidence="2" id="KW-1185">Reference proteome</keyword>
<organism evidence="1 2">
    <name type="scientific">Mucilaginibacter sabulilitoris</name>
    <dbReference type="NCBI Taxonomy" id="1173583"/>
    <lineage>
        <taxon>Bacteria</taxon>
        <taxon>Pseudomonadati</taxon>
        <taxon>Bacteroidota</taxon>
        <taxon>Sphingobacteriia</taxon>
        <taxon>Sphingobacteriales</taxon>
        <taxon>Sphingobacteriaceae</taxon>
        <taxon>Mucilaginibacter</taxon>
    </lineage>
</organism>
<gene>
    <name evidence="1" type="ORF">SNE25_07345</name>
</gene>
<evidence type="ECO:0000313" key="1">
    <source>
        <dbReference type="EMBL" id="WPU95338.1"/>
    </source>
</evidence>